<sequence>MEITGRSLLCEIQKLTQLLIETKKPLASELTRLPYQEEPSMTKKAVNYGISVIASREATFTYQSVVEKSLSYGNANVSFKAVQIDLRERVKSGELMTRQSPSGDVLLATKETVALEQTIIDQIKSGKNTVTPFLLKDEIQHKLDASSLTEGQKAACTLLATTQDRFVMVQGYAGTGKSTMLQTLQDALSQSNIINKESIIALAPTHKAVKELQSKGIEAQTVKSFLVGEAHLSLNNYRHLDNKLILLDESSMVGNRDFQQLQSIVEKAKNCHCAYIGDKAQLLSVEDGKPAEIAYLSREADIATATMSEVLRQKDPELKKITQELMMSTPESVDRALTQLKQNGWVIEESSVDRKGPISDSVQKIAEHYCALSLEERTNTVIAAATNENRQTINEAIRVIRQGKGELQGEFVTTTLLMDSRLTDAELHHSPNYTVGDVVRLNNQYLTVSKTNHDKNTLILEDGDKQNKVLNLDLMPKRETVELFHRETTHIQSGDILKWTKSDKERGLVAHESLRVTHVNKAEHTITALSEKSEHLSIDLNQPQNQHIDYNYASTVHGLQGATAQSILILLDSHNSLSNTMRLLYVAVTRSTHQVRIFTDNLEAVRFQIIHEKGDKKSALETIGLLTMREEQPLSPDSKNVNANATSSNHYFKKASHKSERIDAKAVEDGLRFQVQNICEDLLGKPNPLLSNPANWRYGRKGSLSIMTGGQHQGSFHNFETGEKGSMIQLLMSELGLDFKSALEQRHWMLGGDLITKTEVKSKSKPSIPDKDDAASRKVAYINKLIKQSVPLSGTVAERYLTDRAIRNVFSPDLKFIEKINTGRGNQAIKPFASALLAIARDKNGEVKAIQVTYLDTKDGHKLEGLKIKKRTSDH</sequence>
<dbReference type="InterPro" id="IPR027417">
    <property type="entry name" value="P-loop_NTPase"/>
</dbReference>
<geneLocation type="plasmid" evidence="3">
    <name>unnamed</name>
</geneLocation>
<dbReference type="Pfam" id="PF01443">
    <property type="entry name" value="Viral_helicase1"/>
    <property type="match status" value="1"/>
</dbReference>
<evidence type="ECO:0000259" key="1">
    <source>
        <dbReference type="Pfam" id="PF01443"/>
    </source>
</evidence>
<evidence type="ECO:0000313" key="3">
    <source>
        <dbReference type="EMBL" id="ASY91615.1"/>
    </source>
</evidence>
<feature type="domain" description="(+)RNA virus helicase C-terminal" evidence="1">
    <location>
        <begin position="480"/>
        <end position="599"/>
    </location>
</feature>
<dbReference type="CDD" id="cd18809">
    <property type="entry name" value="SF1_C_RecD"/>
    <property type="match status" value="1"/>
</dbReference>
<dbReference type="EMBL" id="KY271744">
    <property type="protein sequence ID" value="ASY91615.1"/>
    <property type="molecule type" value="Genomic_DNA"/>
</dbReference>
<dbReference type="InterPro" id="IPR027351">
    <property type="entry name" value="(+)RNA_virus_helicase_core_dom"/>
</dbReference>
<proteinExistence type="predicted"/>
<keyword evidence="3" id="KW-0614">Plasmid</keyword>
<name>A0A2I4SI88_COXBE</name>
<dbReference type="SUPFAM" id="SSF52540">
    <property type="entry name" value="P-loop containing nucleoside triphosphate hydrolases"/>
    <property type="match status" value="1"/>
</dbReference>
<accession>A0A2I4SI88</accession>
<dbReference type="AlphaFoldDB" id="A0A2I4SI88"/>
<feature type="domain" description="DUF7146" evidence="2">
    <location>
        <begin position="778"/>
        <end position="864"/>
    </location>
</feature>
<dbReference type="Pfam" id="PF23639">
    <property type="entry name" value="DUF7146"/>
    <property type="match status" value="1"/>
</dbReference>
<dbReference type="InterPro" id="IPR055570">
    <property type="entry name" value="DUF7146"/>
</dbReference>
<evidence type="ECO:0000259" key="2">
    <source>
        <dbReference type="Pfam" id="PF23639"/>
    </source>
</evidence>
<dbReference type="CDD" id="cd17933">
    <property type="entry name" value="DEXSc_RecD-like"/>
    <property type="match status" value="1"/>
</dbReference>
<protein>
    <submittedName>
        <fullName evidence="3">Conjugal transfer protein TraI</fullName>
    </submittedName>
</protein>
<dbReference type="RefSeq" id="WP_032075275.1">
    <property type="nucleotide sequence ID" value="NZ_JAOXDL010000027.1"/>
</dbReference>
<dbReference type="GO" id="GO:0005524">
    <property type="term" value="F:ATP binding"/>
    <property type="evidence" value="ECO:0007669"/>
    <property type="project" value="InterPro"/>
</dbReference>
<reference evidence="3" key="1">
    <citation type="journal article" date="2017" name="Front. Microbiol.">
        <title>Genome Plasticity and Polymorphisms in Critical Genes Correlate with Increased Virulence of Dutch Outbreak-Related Coxiella burnetii Strains.</title>
        <authorList>
            <person name="Kuley R."/>
            <person name="Kuijt E."/>
            <person name="Smits M.A."/>
            <person name="Roest H.I.J."/>
            <person name="Smith H.E."/>
            <person name="Bossers A."/>
        </authorList>
    </citation>
    <scope>NUCLEOTIDE SEQUENCE</scope>
    <source>
        <strain evidence="3">Schperling</strain>
        <plasmid evidence="3">unnamed</plasmid>
    </source>
</reference>
<dbReference type="Gene3D" id="3.40.50.300">
    <property type="entry name" value="P-loop containing nucleotide triphosphate hydrolases"/>
    <property type="match status" value="2"/>
</dbReference>
<organism evidence="3">
    <name type="scientific">Coxiella burnetii</name>
    <dbReference type="NCBI Taxonomy" id="777"/>
    <lineage>
        <taxon>Bacteria</taxon>
        <taxon>Pseudomonadati</taxon>
        <taxon>Pseudomonadota</taxon>
        <taxon>Gammaproteobacteria</taxon>
        <taxon>Legionellales</taxon>
        <taxon>Coxiellaceae</taxon>
        <taxon>Coxiella</taxon>
    </lineage>
</organism>
<dbReference type="Pfam" id="PF13604">
    <property type="entry name" value="AAA_30"/>
    <property type="match status" value="1"/>
</dbReference>